<dbReference type="AlphaFoldDB" id="A0A151RTX2"/>
<evidence type="ECO:0008006" key="5">
    <source>
        <dbReference type="Google" id="ProtNLM"/>
    </source>
</evidence>
<dbReference type="InterPro" id="IPR021109">
    <property type="entry name" value="Peptidase_aspartic_dom_sf"/>
</dbReference>
<feature type="coiled-coil region" evidence="1">
    <location>
        <begin position="16"/>
        <end position="43"/>
    </location>
</feature>
<dbReference type="Gramene" id="C.cajan_28862.t">
    <property type="protein sequence ID" value="C.cajan_28862.t.cds1"/>
    <property type="gene ID" value="C.cajan_28862"/>
</dbReference>
<feature type="region of interest" description="Disordered" evidence="2">
    <location>
        <begin position="66"/>
        <end position="136"/>
    </location>
</feature>
<reference evidence="3" key="1">
    <citation type="journal article" date="2012" name="Nat. Biotechnol.">
        <title>Draft genome sequence of pigeonpea (Cajanus cajan), an orphan legume crop of resource-poor farmers.</title>
        <authorList>
            <person name="Varshney R.K."/>
            <person name="Chen W."/>
            <person name="Li Y."/>
            <person name="Bharti A.K."/>
            <person name="Saxena R.K."/>
            <person name="Schlueter J.A."/>
            <person name="Donoghue M.T."/>
            <person name="Azam S."/>
            <person name="Fan G."/>
            <person name="Whaley A.M."/>
            <person name="Farmer A.D."/>
            <person name="Sheridan J."/>
            <person name="Iwata A."/>
            <person name="Tuteja R."/>
            <person name="Penmetsa R.V."/>
            <person name="Wu W."/>
            <person name="Upadhyaya H.D."/>
            <person name="Yang S.P."/>
            <person name="Shah T."/>
            <person name="Saxena K.B."/>
            <person name="Michael T."/>
            <person name="McCombie W.R."/>
            <person name="Yang B."/>
            <person name="Zhang G."/>
            <person name="Yang H."/>
            <person name="Wang J."/>
            <person name="Spillane C."/>
            <person name="Cook D.R."/>
            <person name="May G.D."/>
            <person name="Xu X."/>
            <person name="Jackson S.A."/>
        </authorList>
    </citation>
    <scope>NUCLEOTIDE SEQUENCE [LARGE SCALE GENOMIC DNA]</scope>
</reference>
<evidence type="ECO:0000256" key="2">
    <source>
        <dbReference type="SAM" id="MobiDB-lite"/>
    </source>
</evidence>
<name>A0A151RTX2_CAJCA</name>
<organism evidence="3 4">
    <name type="scientific">Cajanus cajan</name>
    <name type="common">Pigeon pea</name>
    <name type="synonym">Cajanus indicus</name>
    <dbReference type="NCBI Taxonomy" id="3821"/>
    <lineage>
        <taxon>Eukaryota</taxon>
        <taxon>Viridiplantae</taxon>
        <taxon>Streptophyta</taxon>
        <taxon>Embryophyta</taxon>
        <taxon>Tracheophyta</taxon>
        <taxon>Spermatophyta</taxon>
        <taxon>Magnoliopsida</taxon>
        <taxon>eudicotyledons</taxon>
        <taxon>Gunneridae</taxon>
        <taxon>Pentapetalae</taxon>
        <taxon>rosids</taxon>
        <taxon>fabids</taxon>
        <taxon>Fabales</taxon>
        <taxon>Fabaceae</taxon>
        <taxon>Papilionoideae</taxon>
        <taxon>50 kb inversion clade</taxon>
        <taxon>NPAAA clade</taxon>
        <taxon>indigoferoid/millettioid clade</taxon>
        <taxon>Phaseoleae</taxon>
        <taxon>Cajanus</taxon>
    </lineage>
</organism>
<dbReference type="OMA" id="FAVLEMP"/>
<keyword evidence="4" id="KW-1185">Reference proteome</keyword>
<keyword evidence="1" id="KW-0175">Coiled coil</keyword>
<dbReference type="Gene3D" id="2.40.70.10">
    <property type="entry name" value="Acid Proteases"/>
    <property type="match status" value="1"/>
</dbReference>
<dbReference type="PANTHER" id="PTHR33067">
    <property type="entry name" value="RNA-DIRECTED DNA POLYMERASE-RELATED"/>
    <property type="match status" value="1"/>
</dbReference>
<feature type="compositionally biased region" description="Basic and acidic residues" evidence="2">
    <location>
        <begin position="81"/>
        <end position="131"/>
    </location>
</feature>
<dbReference type="PANTHER" id="PTHR33067:SF35">
    <property type="entry name" value="ASPARTIC PEPTIDASE DDI1-TYPE DOMAIN-CONTAINING PROTEIN"/>
    <property type="match status" value="1"/>
</dbReference>
<gene>
    <name evidence="3" type="ORF">KK1_032388</name>
</gene>
<sequence length="327" mass="37198">MHEKNSKLEETLNQFMQVSMNNLKNTEASIKNLEVQVGQLAKQLADMSGGPFSANTKTNPKEHFQEITTRSGKVVGGDVGVSEKNEKNERKENVELREVKEESEKNEEEINKNESVDSEKIKEKNGEEKENKKKKGKEVISTVLVRNLPYPHAPSKKEKERQFLRFLDIIKKLQINIPFTEAMEQMPTYARFMKELLTTKRKVLEEETMELEAGCSAIIQKSLPQKSRDPGSFTLPVSISNLSVGKALLDLGANINLMPLSMLKKIGEVEVRPKRMTLQLADRSIKFPHGIVEDMIVKVDKFMFPVDFVVMDMEEDVEVPLILGRPL</sequence>
<evidence type="ECO:0000256" key="1">
    <source>
        <dbReference type="SAM" id="Coils"/>
    </source>
</evidence>
<proteinExistence type="predicted"/>
<dbReference type="CDD" id="cd00303">
    <property type="entry name" value="retropepsin_like"/>
    <property type="match status" value="1"/>
</dbReference>
<dbReference type="Proteomes" id="UP000075243">
    <property type="component" value="Unassembled WGS sequence"/>
</dbReference>
<evidence type="ECO:0000313" key="4">
    <source>
        <dbReference type="Proteomes" id="UP000075243"/>
    </source>
</evidence>
<protein>
    <recommendedName>
        <fullName evidence="5">Aspartic peptidase DDI1-type domain-containing protein</fullName>
    </recommendedName>
</protein>
<accession>A0A151RTX2</accession>
<dbReference type="EMBL" id="KQ483571">
    <property type="protein sequence ID" value="KYP46004.1"/>
    <property type="molecule type" value="Genomic_DNA"/>
</dbReference>
<evidence type="ECO:0000313" key="3">
    <source>
        <dbReference type="EMBL" id="KYP46004.1"/>
    </source>
</evidence>